<dbReference type="Gene3D" id="3.30.572.10">
    <property type="entry name" value="Thymidylate synthase/dCMP hydroxymethylase domain"/>
    <property type="match status" value="1"/>
</dbReference>
<name>A0A0B8ZHX4_9SPHN</name>
<protein>
    <submittedName>
        <fullName evidence="1">Thymidylate synthase</fullName>
    </submittedName>
</protein>
<dbReference type="Proteomes" id="UP000031338">
    <property type="component" value="Unassembled WGS sequence"/>
</dbReference>
<dbReference type="PATRIC" id="fig|48936.3.peg.2523"/>
<dbReference type="AlphaFoldDB" id="A0A0B8ZHX4"/>
<dbReference type="InterPro" id="IPR036926">
    <property type="entry name" value="Thymidate_synth/dCMP_Mease_sf"/>
</dbReference>
<proteinExistence type="predicted"/>
<organism evidence="1 2">
    <name type="scientific">Novosphingobium subterraneum</name>
    <dbReference type="NCBI Taxonomy" id="48936"/>
    <lineage>
        <taxon>Bacteria</taxon>
        <taxon>Pseudomonadati</taxon>
        <taxon>Pseudomonadota</taxon>
        <taxon>Alphaproteobacteria</taxon>
        <taxon>Sphingomonadales</taxon>
        <taxon>Sphingomonadaceae</taxon>
        <taxon>Novosphingobium</taxon>
    </lineage>
</organism>
<evidence type="ECO:0000313" key="2">
    <source>
        <dbReference type="Proteomes" id="UP000031338"/>
    </source>
</evidence>
<dbReference type="RefSeq" id="WP_017499943.1">
    <property type="nucleotide sequence ID" value="NZ_JRVC01000011.1"/>
</dbReference>
<evidence type="ECO:0000313" key="1">
    <source>
        <dbReference type="EMBL" id="KHS45909.1"/>
    </source>
</evidence>
<comment type="caution">
    <text evidence="1">The sequence shown here is derived from an EMBL/GenBank/DDBJ whole genome shotgun (WGS) entry which is preliminary data.</text>
</comment>
<dbReference type="EMBL" id="JRVC01000011">
    <property type="protein sequence ID" value="KHS45909.1"/>
    <property type="molecule type" value="Genomic_DNA"/>
</dbReference>
<keyword evidence="2" id="KW-1185">Reference proteome</keyword>
<accession>A0A0B8ZHX4</accession>
<reference evidence="1 2" key="1">
    <citation type="submission" date="2014-10" db="EMBL/GenBank/DDBJ databases">
        <title>Draft genome sequence of Novosphingobium subterraneum DSM 12447.</title>
        <authorList>
            <person name="Gan H.M."/>
            <person name="Gan H.Y."/>
            <person name="Savka M.A."/>
        </authorList>
    </citation>
    <scope>NUCLEOTIDE SEQUENCE [LARGE SCALE GENOMIC DNA]</scope>
    <source>
        <strain evidence="1 2">DSM 12447</strain>
    </source>
</reference>
<gene>
    <name evidence="1" type="ORF">NJ75_02516</name>
</gene>
<sequence>MYLPIPPQPDCVAGWREAVRLVDLATGHQAQNVVISVAEPTARATLADPVVAEVDAFLSGHGKKPIETVANTIFPAALYRRYGAPQFFDRFRDNVLPKVRRSGAWSGYYFERMMELPRADGQPINQIWGIVERLRNPNVRALNKFELLIFDPARDVNDSPYGGQCLSFASLKLIGKGDDRRLGMTALYRNHYYIEKLLGNLIGLGRLLEFIAKEGGVALGPLTIVSTNATVDTANWNRGDLKQLFERCDQASAHLRAAA</sequence>
<dbReference type="SUPFAM" id="SSF55831">
    <property type="entry name" value="Thymidylate synthase/dCMP hydroxymethylase"/>
    <property type="match status" value="1"/>
</dbReference>
<dbReference type="STRING" id="48936.NJ75_02516"/>